<feature type="repeat" description="ARM" evidence="6">
    <location>
        <begin position="215"/>
        <end position="243"/>
    </location>
</feature>
<dbReference type="Pfam" id="PF01749">
    <property type="entry name" value="IBB"/>
    <property type="match status" value="1"/>
</dbReference>
<dbReference type="InterPro" id="IPR000225">
    <property type="entry name" value="Armadillo"/>
</dbReference>
<sequence length="538" mass="60436">MFRSEDRKKEYKKIFEDPRRKREDIQSQIRKQIRDKNLQKRRSQGLPADHENLLGQSLQDSSLESQNDEIKDLDRESILNNAYWSPSALAPYVNGLKSSDYNTQLTCTKHFRKLLSLELDPPIEHIVNTGVVPIFVEFLSRYDAPELQFEAAWAITNIASGNQQQTKVATDNGAVPKLIALLEAPKEDVREQAIWALGNIAGDSAECRDLVLSLGALKPLLYLMANSQKDSVLRNATWTISNLCRGKPKPYFDDIRPAIPYLAKLIEHPDSEVLTDACWALSYISDGSEDHIQAVLDSGACPRLIQLMDHVLPVIQTPSLRTIGNIATGNDRQTQVIVDSGCIPVLYKLLFSEKKTIKKEACWTLSNISAGTRSQIESFLQSDVVEKLVELMSCNDFDIQREASWAICNAASGGDLKQAENLASRGCIKPICSILTSTDTKLISVALRALENILTVGQHIMEINNLSSNPYTAVIEECDGLRSLDVLQESKLTTIYKKSRNILQRFFPDDYEFNEEEFTSTNDKFNTNNFVPEGGFHF</sequence>
<dbReference type="OMA" id="EMIQMLY"/>
<dbReference type="eggNOG" id="KOG0166">
    <property type="taxonomic scope" value="Eukaryota"/>
</dbReference>
<dbReference type="Gene3D" id="1.25.10.10">
    <property type="entry name" value="Leucine-rich Repeat Variant"/>
    <property type="match status" value="1"/>
</dbReference>
<evidence type="ECO:0000256" key="1">
    <source>
        <dbReference type="ARBA" id="ARBA00010394"/>
    </source>
</evidence>
<keyword evidence="4 5" id="KW-0653">Protein transport</keyword>
<feature type="compositionally biased region" description="Basic and acidic residues" evidence="7">
    <location>
        <begin position="1"/>
        <end position="25"/>
    </location>
</feature>
<dbReference type="InterPro" id="IPR024931">
    <property type="entry name" value="Importin_alpha"/>
</dbReference>
<dbReference type="GO" id="GO:0005737">
    <property type="term" value="C:cytoplasm"/>
    <property type="evidence" value="ECO:0007669"/>
    <property type="project" value="InterPro"/>
</dbReference>
<evidence type="ECO:0000313" key="9">
    <source>
        <dbReference type="EMBL" id="EAN32262.1"/>
    </source>
</evidence>
<dbReference type="InterPro" id="IPR011989">
    <property type="entry name" value="ARM-like"/>
</dbReference>
<evidence type="ECO:0000256" key="3">
    <source>
        <dbReference type="ARBA" id="ARBA00022737"/>
    </source>
</evidence>
<feature type="repeat" description="ARM" evidence="6">
    <location>
        <begin position="341"/>
        <end position="369"/>
    </location>
</feature>
<organism evidence="9 10">
    <name type="scientific">Theileria parva</name>
    <name type="common">East coast fever infection agent</name>
    <dbReference type="NCBI Taxonomy" id="5875"/>
    <lineage>
        <taxon>Eukaryota</taxon>
        <taxon>Sar</taxon>
        <taxon>Alveolata</taxon>
        <taxon>Apicomplexa</taxon>
        <taxon>Aconoidasida</taxon>
        <taxon>Piroplasmida</taxon>
        <taxon>Theileriidae</taxon>
        <taxon>Theileria</taxon>
    </lineage>
</organism>
<dbReference type="PIRSF" id="PIRSF005673">
    <property type="entry name" value="Importin_alpha"/>
    <property type="match status" value="1"/>
</dbReference>
<keyword evidence="10" id="KW-1185">Reference proteome</keyword>
<dbReference type="GO" id="GO:0005634">
    <property type="term" value="C:nucleus"/>
    <property type="evidence" value="ECO:0007669"/>
    <property type="project" value="UniProtKB-ARBA"/>
</dbReference>
<dbReference type="GO" id="GO:0006606">
    <property type="term" value="P:protein import into nucleus"/>
    <property type="evidence" value="ECO:0007669"/>
    <property type="project" value="InterPro"/>
</dbReference>
<dbReference type="VEuPathDB" id="PiroplasmaDB:TpMuguga_04g00908"/>
<reference evidence="9 10" key="1">
    <citation type="journal article" date="2005" name="Science">
        <title>Genome sequence of Theileria parva, a bovine pathogen that transforms lymphocytes.</title>
        <authorList>
            <person name="Gardner M.J."/>
            <person name="Bishop R."/>
            <person name="Shah T."/>
            <person name="de Villiers E.P."/>
            <person name="Carlton J.M."/>
            <person name="Hall N."/>
            <person name="Ren Q."/>
            <person name="Paulsen I.T."/>
            <person name="Pain A."/>
            <person name="Berriman M."/>
            <person name="Wilson R.J.M."/>
            <person name="Sato S."/>
            <person name="Ralph S.A."/>
            <person name="Mann D.J."/>
            <person name="Xiong Z."/>
            <person name="Shallom S.J."/>
            <person name="Weidman J."/>
            <person name="Jiang L."/>
            <person name="Lynn J."/>
            <person name="Weaver B."/>
            <person name="Shoaibi A."/>
            <person name="Domingo A.R."/>
            <person name="Wasawo D."/>
            <person name="Crabtree J."/>
            <person name="Wortman J.R."/>
            <person name="Haas B."/>
            <person name="Angiuoli S.V."/>
            <person name="Creasy T.H."/>
            <person name="Lu C."/>
            <person name="Suh B."/>
            <person name="Silva J.C."/>
            <person name="Utterback T.R."/>
            <person name="Feldblyum T.V."/>
            <person name="Pertea M."/>
            <person name="Allen J."/>
            <person name="Nierman W.C."/>
            <person name="Taracha E.L.N."/>
            <person name="Salzberg S.L."/>
            <person name="White O.R."/>
            <person name="Fitzhugh H.A."/>
            <person name="Morzaria S."/>
            <person name="Venter J.C."/>
            <person name="Fraser C.M."/>
            <person name="Nene V."/>
        </authorList>
    </citation>
    <scope>NUCLEOTIDE SEQUENCE [LARGE SCALE GENOMIC DNA]</scope>
    <source>
        <strain evidence="9 10">Muguga</strain>
    </source>
</reference>
<feature type="region of interest" description="Disordered" evidence="7">
    <location>
        <begin position="1"/>
        <end position="67"/>
    </location>
</feature>
<evidence type="ECO:0000256" key="7">
    <source>
        <dbReference type="SAM" id="MobiDB-lite"/>
    </source>
</evidence>
<evidence type="ECO:0000259" key="8">
    <source>
        <dbReference type="PROSITE" id="PS51214"/>
    </source>
</evidence>
<feature type="repeat" description="ARM" evidence="6">
    <location>
        <begin position="130"/>
        <end position="173"/>
    </location>
</feature>
<comment type="caution">
    <text evidence="9">The sequence shown here is derived from an EMBL/GenBank/DDBJ whole genome shotgun (WGS) entry which is preliminary data.</text>
</comment>
<protein>
    <recommendedName>
        <fullName evidence="5">Importin subunit alpha</fullName>
    </recommendedName>
</protein>
<keyword evidence="3" id="KW-0677">Repeat</keyword>
<evidence type="ECO:0000256" key="4">
    <source>
        <dbReference type="ARBA" id="ARBA00022927"/>
    </source>
</evidence>
<evidence type="ECO:0000313" key="10">
    <source>
        <dbReference type="Proteomes" id="UP000001949"/>
    </source>
</evidence>
<feature type="repeat" description="ARM" evidence="6">
    <location>
        <begin position="173"/>
        <end position="215"/>
    </location>
</feature>
<dbReference type="Proteomes" id="UP000001949">
    <property type="component" value="Unassembled WGS sequence"/>
</dbReference>
<dbReference type="SMART" id="SM00185">
    <property type="entry name" value="ARM"/>
    <property type="match status" value="8"/>
</dbReference>
<dbReference type="FunCoup" id="Q4N3I4">
    <property type="interactions" value="215"/>
</dbReference>
<dbReference type="EMBL" id="AAGK01000004">
    <property type="protein sequence ID" value="EAN32262.1"/>
    <property type="molecule type" value="Genomic_DNA"/>
</dbReference>
<evidence type="ECO:0000256" key="5">
    <source>
        <dbReference type="PIRNR" id="PIRNR005673"/>
    </source>
</evidence>
<dbReference type="AlphaFoldDB" id="Q4N3I4"/>
<dbReference type="GeneID" id="3500735"/>
<dbReference type="PANTHER" id="PTHR23316">
    <property type="entry name" value="IMPORTIN ALPHA"/>
    <property type="match status" value="1"/>
</dbReference>
<proteinExistence type="inferred from homology"/>
<evidence type="ECO:0000256" key="2">
    <source>
        <dbReference type="ARBA" id="ARBA00022448"/>
    </source>
</evidence>
<dbReference type="InterPro" id="IPR002652">
    <property type="entry name" value="Importin-a_IBB"/>
</dbReference>
<feature type="compositionally biased region" description="Polar residues" evidence="7">
    <location>
        <begin position="54"/>
        <end position="65"/>
    </location>
</feature>
<dbReference type="KEGG" id="tpv:TP04_0908"/>
<dbReference type="STRING" id="5875.Q4N3I4"/>
<gene>
    <name evidence="9" type="ordered locus">TP04_0908</name>
</gene>
<dbReference type="PROSITE" id="PS51214">
    <property type="entry name" value="IBB"/>
    <property type="match status" value="1"/>
</dbReference>
<dbReference type="Pfam" id="PF00514">
    <property type="entry name" value="Arm"/>
    <property type="match status" value="7"/>
</dbReference>
<name>Q4N3I4_THEPA</name>
<keyword evidence="2 5" id="KW-0813">Transport</keyword>
<dbReference type="Pfam" id="PF16186">
    <property type="entry name" value="Arm_3"/>
    <property type="match status" value="1"/>
</dbReference>
<dbReference type="InParanoid" id="Q4N3I4"/>
<dbReference type="FunFam" id="1.25.10.10:FF:000009">
    <property type="entry name" value="Importin subunit alpha"/>
    <property type="match status" value="1"/>
</dbReference>
<dbReference type="SUPFAM" id="SSF48371">
    <property type="entry name" value="ARM repeat"/>
    <property type="match status" value="1"/>
</dbReference>
<evidence type="ECO:0000256" key="6">
    <source>
        <dbReference type="PROSITE-ProRule" id="PRU00259"/>
    </source>
</evidence>
<dbReference type="PROSITE" id="PS50176">
    <property type="entry name" value="ARM_REPEAT"/>
    <property type="match status" value="5"/>
</dbReference>
<dbReference type="GO" id="GO:0061608">
    <property type="term" value="F:nuclear import signal receptor activity"/>
    <property type="evidence" value="ECO:0007669"/>
    <property type="project" value="InterPro"/>
</dbReference>
<feature type="domain" description="IBB" evidence="8">
    <location>
        <begin position="1"/>
        <end position="51"/>
    </location>
</feature>
<accession>Q4N3I4</accession>
<dbReference type="InterPro" id="IPR032413">
    <property type="entry name" value="Arm_3"/>
</dbReference>
<dbReference type="InterPro" id="IPR016024">
    <property type="entry name" value="ARM-type_fold"/>
</dbReference>
<feature type="repeat" description="ARM" evidence="6">
    <location>
        <begin position="257"/>
        <end position="299"/>
    </location>
</feature>
<comment type="similarity">
    <text evidence="1 5">Belongs to the importin alpha family.</text>
</comment>